<organism evidence="1 2">
    <name type="scientific">Agrocybe pediades</name>
    <dbReference type="NCBI Taxonomy" id="84607"/>
    <lineage>
        <taxon>Eukaryota</taxon>
        <taxon>Fungi</taxon>
        <taxon>Dikarya</taxon>
        <taxon>Basidiomycota</taxon>
        <taxon>Agaricomycotina</taxon>
        <taxon>Agaricomycetes</taxon>
        <taxon>Agaricomycetidae</taxon>
        <taxon>Agaricales</taxon>
        <taxon>Agaricineae</taxon>
        <taxon>Strophariaceae</taxon>
        <taxon>Agrocybe</taxon>
    </lineage>
</organism>
<dbReference type="AlphaFoldDB" id="A0A8H4QMQ3"/>
<evidence type="ECO:0000313" key="1">
    <source>
        <dbReference type="EMBL" id="KAF4613132.1"/>
    </source>
</evidence>
<dbReference type="EMBL" id="JAACJL010000046">
    <property type="protein sequence ID" value="KAF4613132.1"/>
    <property type="molecule type" value="Genomic_DNA"/>
</dbReference>
<accession>A0A8H4QMQ3</accession>
<proteinExistence type="predicted"/>
<sequence length="283" mass="32281">MSTSTTTITFDPDAPYPLIPITTTTCNFHDPSSLAQSFATSLSLTHNTILRALNSIWLNAPLLSSDSPEDTSAFAGYALSCASMIRHTHGDVQERIVFPRLQEKLDMRANVLQHLGFEKELCAFEEYFRAVRDGERVYESERALSVRAELGSKLVDHLHQEPTTMSPNKLYAFSKQELKDLAHAIEEHDKDCWKSSATLLPFLITHHRKEDAPDWPVIPSSVRWIVDHVGFHVHKSYWRFSPFTEAGDFHTYYHDAKPDHDKDDDSSSFKLELPSRGVLQSWH</sequence>
<dbReference type="PANTHER" id="PTHR38048">
    <property type="entry name" value="EXPRESSED PROTEIN"/>
    <property type="match status" value="1"/>
</dbReference>
<evidence type="ECO:0000313" key="2">
    <source>
        <dbReference type="Proteomes" id="UP000521872"/>
    </source>
</evidence>
<dbReference type="Proteomes" id="UP000521872">
    <property type="component" value="Unassembled WGS sequence"/>
</dbReference>
<dbReference type="InterPro" id="IPR053206">
    <property type="entry name" value="Dimeric_xanthone_biosynth"/>
</dbReference>
<gene>
    <name evidence="1" type="ORF">D9613_011149</name>
</gene>
<keyword evidence="2" id="KW-1185">Reference proteome</keyword>
<name>A0A8H4QMQ3_9AGAR</name>
<comment type="caution">
    <text evidence="1">The sequence shown here is derived from an EMBL/GenBank/DDBJ whole genome shotgun (WGS) entry which is preliminary data.</text>
</comment>
<reference evidence="1 2" key="1">
    <citation type="submission" date="2019-12" db="EMBL/GenBank/DDBJ databases">
        <authorList>
            <person name="Floudas D."/>
            <person name="Bentzer J."/>
            <person name="Ahren D."/>
            <person name="Johansson T."/>
            <person name="Persson P."/>
            <person name="Tunlid A."/>
        </authorList>
    </citation>
    <scope>NUCLEOTIDE SEQUENCE [LARGE SCALE GENOMIC DNA]</scope>
    <source>
        <strain evidence="1 2">CBS 102.39</strain>
    </source>
</reference>
<dbReference type="Gene3D" id="1.20.120.520">
    <property type="entry name" value="nmb1532 protein domain like"/>
    <property type="match status" value="1"/>
</dbReference>
<protein>
    <submittedName>
        <fullName evidence="1">Uncharacterized protein</fullName>
    </submittedName>
</protein>
<dbReference type="PANTHER" id="PTHR38048:SF2">
    <property type="entry name" value="HEMERYTHRIN-LIKE DOMAIN-CONTAINING PROTEIN"/>
    <property type="match status" value="1"/>
</dbReference>